<dbReference type="InterPro" id="IPR036873">
    <property type="entry name" value="Rhodanese-like_dom_sf"/>
</dbReference>
<keyword evidence="2" id="KW-0808">Transferase</keyword>
<protein>
    <submittedName>
        <fullName evidence="2">Rhodanese-related sulfurtransferase</fullName>
    </submittedName>
</protein>
<dbReference type="PROSITE" id="PS50206">
    <property type="entry name" value="RHODANESE_3"/>
    <property type="match status" value="1"/>
</dbReference>
<evidence type="ECO:0000313" key="3">
    <source>
        <dbReference type="Proteomes" id="UP000295558"/>
    </source>
</evidence>
<gene>
    <name evidence="2" type="ORF">DFP96_11637</name>
</gene>
<dbReference type="CDD" id="cd00158">
    <property type="entry name" value="RHOD"/>
    <property type="match status" value="1"/>
</dbReference>
<dbReference type="RefSeq" id="WP_036071153.1">
    <property type="nucleotide sequence ID" value="NZ_JAARQJ010000025.1"/>
</dbReference>
<dbReference type="STRING" id="1265846.PROCOU_08884"/>
<reference evidence="2 3" key="1">
    <citation type="submission" date="2019-03" db="EMBL/GenBank/DDBJ databases">
        <title>Genomic Encyclopedia of Type Strains, Phase III (KMG-III): the genomes of soil and plant-associated and newly described type strains.</title>
        <authorList>
            <person name="Whitman W."/>
        </authorList>
    </citation>
    <scope>NUCLEOTIDE SEQUENCE [LARGE SCALE GENOMIC DNA]</scope>
    <source>
        <strain evidence="2 3">CECT 7972</strain>
    </source>
</reference>
<name>A0A4R6ZGF3_9LIST</name>
<comment type="caution">
    <text evidence="2">The sequence shown here is derived from an EMBL/GenBank/DDBJ whole genome shotgun (WGS) entry which is preliminary data.</text>
</comment>
<accession>A0A4R6ZGF3</accession>
<dbReference type="EMBL" id="SNZK01000016">
    <property type="protein sequence ID" value="TDR50939.1"/>
    <property type="molecule type" value="Genomic_DNA"/>
</dbReference>
<proteinExistence type="predicted"/>
<evidence type="ECO:0000313" key="2">
    <source>
        <dbReference type="EMBL" id="TDR50939.1"/>
    </source>
</evidence>
<dbReference type="SMART" id="SM00450">
    <property type="entry name" value="RHOD"/>
    <property type="match status" value="1"/>
</dbReference>
<dbReference type="OrthoDB" id="9800872at2"/>
<evidence type="ECO:0000259" key="1">
    <source>
        <dbReference type="PROSITE" id="PS50206"/>
    </source>
</evidence>
<dbReference type="PANTHER" id="PTHR43031">
    <property type="entry name" value="FAD-DEPENDENT OXIDOREDUCTASE"/>
    <property type="match status" value="1"/>
</dbReference>
<dbReference type="SUPFAM" id="SSF52821">
    <property type="entry name" value="Rhodanese/Cell cycle control phosphatase"/>
    <property type="match status" value="1"/>
</dbReference>
<dbReference type="InterPro" id="IPR001763">
    <property type="entry name" value="Rhodanese-like_dom"/>
</dbReference>
<dbReference type="Pfam" id="PF00581">
    <property type="entry name" value="Rhodanese"/>
    <property type="match status" value="1"/>
</dbReference>
<dbReference type="AlphaFoldDB" id="A0A4R6ZGF3"/>
<feature type="domain" description="Rhodanese" evidence="1">
    <location>
        <begin position="19"/>
        <end position="98"/>
    </location>
</feature>
<dbReference type="PANTHER" id="PTHR43031:SF1">
    <property type="entry name" value="PYRIDINE NUCLEOTIDE-DISULPHIDE OXIDOREDUCTASE"/>
    <property type="match status" value="1"/>
</dbReference>
<dbReference type="GO" id="GO:0016740">
    <property type="term" value="F:transferase activity"/>
    <property type="evidence" value="ECO:0007669"/>
    <property type="project" value="UniProtKB-KW"/>
</dbReference>
<dbReference type="Gene3D" id="3.40.250.10">
    <property type="entry name" value="Rhodanese-like domain"/>
    <property type="match status" value="1"/>
</dbReference>
<dbReference type="Proteomes" id="UP000295558">
    <property type="component" value="Unassembled WGS sequence"/>
</dbReference>
<keyword evidence="3" id="KW-1185">Reference proteome</keyword>
<dbReference type="InterPro" id="IPR050229">
    <property type="entry name" value="GlpE_sulfurtransferase"/>
</dbReference>
<sequence>MSLFKKVPSVTVAELAEKLAENPVIVDVREKFEYVNGHISGSQNIPLTKLRTFHYTSPVYIICHSGARSKIATQYLHKRGYNVINVKGGLMKWNALISREK</sequence>
<organism evidence="2 3">
    <name type="scientific">Listeria rocourtiae</name>
    <dbReference type="NCBI Taxonomy" id="647910"/>
    <lineage>
        <taxon>Bacteria</taxon>
        <taxon>Bacillati</taxon>
        <taxon>Bacillota</taxon>
        <taxon>Bacilli</taxon>
        <taxon>Bacillales</taxon>
        <taxon>Listeriaceae</taxon>
        <taxon>Listeria</taxon>
    </lineage>
</organism>